<reference evidence="1 2" key="1">
    <citation type="submission" date="2017-12" db="EMBL/GenBank/DDBJ databases">
        <title>Comparative genomics of Botrytis spp.</title>
        <authorList>
            <person name="Valero-Jimenez C.A."/>
            <person name="Tapia P."/>
            <person name="Veloso J."/>
            <person name="Silva-Moreno E."/>
            <person name="Staats M."/>
            <person name="Valdes J.H."/>
            <person name="Van Kan J.A.L."/>
        </authorList>
    </citation>
    <scope>NUCLEOTIDE SEQUENCE [LARGE SCALE GENOMIC DNA]</scope>
    <source>
        <strain evidence="1 2">MUCL435</strain>
    </source>
</reference>
<keyword evidence="2" id="KW-1185">Reference proteome</keyword>
<comment type="caution">
    <text evidence="1">The sequence shown here is derived from an EMBL/GenBank/DDBJ whole genome shotgun (WGS) entry which is preliminary data.</text>
</comment>
<dbReference type="EMBL" id="PQXL01000009">
    <property type="protein sequence ID" value="THV55361.1"/>
    <property type="molecule type" value="Genomic_DNA"/>
</dbReference>
<evidence type="ECO:0000313" key="2">
    <source>
        <dbReference type="Proteomes" id="UP000308671"/>
    </source>
</evidence>
<dbReference type="AlphaFoldDB" id="A0A4S8RD64"/>
<dbReference type="Proteomes" id="UP000308671">
    <property type="component" value="Unassembled WGS sequence"/>
</dbReference>
<gene>
    <name evidence="1" type="ORF">BGAL_0009g00100</name>
</gene>
<protein>
    <recommendedName>
        <fullName evidence="3">Protein HRI1</fullName>
    </recommendedName>
</protein>
<organism evidence="1 2">
    <name type="scientific">Botrytis galanthina</name>
    <dbReference type="NCBI Taxonomy" id="278940"/>
    <lineage>
        <taxon>Eukaryota</taxon>
        <taxon>Fungi</taxon>
        <taxon>Dikarya</taxon>
        <taxon>Ascomycota</taxon>
        <taxon>Pezizomycotina</taxon>
        <taxon>Leotiomycetes</taxon>
        <taxon>Helotiales</taxon>
        <taxon>Sclerotiniaceae</taxon>
        <taxon>Botrytis</taxon>
    </lineage>
</organism>
<evidence type="ECO:0000313" key="1">
    <source>
        <dbReference type="EMBL" id="THV55361.1"/>
    </source>
</evidence>
<proteinExistence type="predicted"/>
<evidence type="ECO:0008006" key="3">
    <source>
        <dbReference type="Google" id="ProtNLM"/>
    </source>
</evidence>
<dbReference type="OrthoDB" id="3518727at2759"/>
<sequence length="283" mass="33136">MSTPPTHQPPFDYIHHLDAHITSLPPNSHRIPQQKALRIIHSAKFYSPSQHSFSPHLFCSISSPPILTLGSPHMITVTLQHLENLTGNLNSLPVVFDIREWGLTKIGTYDSTMGRWLLLKIRDWSSGDEVREEKEEEWEEIYAELSSPPISETGFPIFSKDSNFELKEMQLRVEEHSLEEEEFICMAVGEKRTFEVPWALAREQEEKLRVGERYSLCYRGGWNGWWNFGTLEEMEEKVGRRNTWRNMRKPEERLWIPCTNLVGFELVREKREGWRKKSKLGEA</sequence>
<name>A0A4S8RD64_9HELO</name>
<accession>A0A4S8RD64</accession>